<sequence length="178" mass="17243">MKTRRTLAASAALCAALAGCGQNETTNTGSTAPTSPAVATTAAPTTSATEEPTATEGSAQSSAPAASETGAATPRGTATSKDAARGAVTVPQTDPGDYGDAAVKAWAAGDKATLAKYVSGSAVADLGAGVPKGELLRTACDGDMCSYTTEAGKRVTLTFDLDAVKAGKGGGVVGAKVD</sequence>
<keyword evidence="2" id="KW-0732">Signal</keyword>
<protein>
    <submittedName>
        <fullName evidence="3">Uncharacterized protein</fullName>
    </submittedName>
</protein>
<feature type="compositionally biased region" description="Low complexity" evidence="1">
    <location>
        <begin position="28"/>
        <end position="59"/>
    </location>
</feature>
<feature type="region of interest" description="Disordered" evidence="1">
    <location>
        <begin position="22"/>
        <end position="97"/>
    </location>
</feature>
<proteinExistence type="predicted"/>
<feature type="chain" id="PRO_5045238695" evidence="2">
    <location>
        <begin position="22"/>
        <end position="178"/>
    </location>
</feature>
<evidence type="ECO:0000256" key="1">
    <source>
        <dbReference type="SAM" id="MobiDB-lite"/>
    </source>
</evidence>
<feature type="signal peptide" evidence="2">
    <location>
        <begin position="1"/>
        <end position="21"/>
    </location>
</feature>
<evidence type="ECO:0000313" key="4">
    <source>
        <dbReference type="Proteomes" id="UP001157126"/>
    </source>
</evidence>
<evidence type="ECO:0000256" key="2">
    <source>
        <dbReference type="SAM" id="SignalP"/>
    </source>
</evidence>
<name>A0ABQ6IM76_9MICO</name>
<gene>
    <name evidence="3" type="ORF">GCM10025883_02510</name>
</gene>
<comment type="caution">
    <text evidence="3">The sequence shown here is derived from an EMBL/GenBank/DDBJ whole genome shotgun (WGS) entry which is preliminary data.</text>
</comment>
<keyword evidence="4" id="KW-1185">Reference proteome</keyword>
<accession>A0ABQ6IM76</accession>
<dbReference type="PROSITE" id="PS51257">
    <property type="entry name" value="PROKAR_LIPOPROTEIN"/>
    <property type="match status" value="1"/>
</dbReference>
<reference evidence="4" key="1">
    <citation type="journal article" date="2019" name="Int. J. Syst. Evol. Microbiol.">
        <title>The Global Catalogue of Microorganisms (GCM) 10K type strain sequencing project: providing services to taxonomists for standard genome sequencing and annotation.</title>
        <authorList>
            <consortium name="The Broad Institute Genomics Platform"/>
            <consortium name="The Broad Institute Genome Sequencing Center for Infectious Disease"/>
            <person name="Wu L."/>
            <person name="Ma J."/>
        </authorList>
    </citation>
    <scope>NUCLEOTIDE SEQUENCE [LARGE SCALE GENOMIC DNA]</scope>
    <source>
        <strain evidence="4">NBRC 113072</strain>
    </source>
</reference>
<evidence type="ECO:0000313" key="3">
    <source>
        <dbReference type="EMBL" id="GMA38206.1"/>
    </source>
</evidence>
<dbReference type="EMBL" id="BSUO01000001">
    <property type="protein sequence ID" value="GMA38206.1"/>
    <property type="molecule type" value="Genomic_DNA"/>
</dbReference>
<organism evidence="3 4">
    <name type="scientific">Mobilicoccus caccae</name>
    <dbReference type="NCBI Taxonomy" id="1859295"/>
    <lineage>
        <taxon>Bacteria</taxon>
        <taxon>Bacillati</taxon>
        <taxon>Actinomycetota</taxon>
        <taxon>Actinomycetes</taxon>
        <taxon>Micrococcales</taxon>
        <taxon>Dermatophilaceae</taxon>
        <taxon>Mobilicoccus</taxon>
    </lineage>
</organism>
<dbReference type="Proteomes" id="UP001157126">
    <property type="component" value="Unassembled WGS sequence"/>
</dbReference>